<dbReference type="Proteomes" id="UP000028725">
    <property type="component" value="Unassembled WGS sequence"/>
</dbReference>
<protein>
    <submittedName>
        <fullName evidence="2">Uncharacterized protein</fullName>
    </submittedName>
</protein>
<keyword evidence="3" id="KW-1185">Reference proteome</keyword>
<sequence length="41" mass="4181">MLPTTFAGRTGFAPGGNSLCPPGTPSSNFNASLRRISASLQ</sequence>
<gene>
    <name evidence="2" type="ORF">DB31_5299</name>
</gene>
<name>A0A085WRE4_9BACT</name>
<proteinExistence type="predicted"/>
<dbReference type="AlphaFoldDB" id="A0A085WRE4"/>
<reference evidence="2 3" key="1">
    <citation type="submission" date="2014-04" db="EMBL/GenBank/DDBJ databases">
        <title>Genome assembly of Hyalangium minutum DSM 14724.</title>
        <authorList>
            <person name="Sharma G."/>
            <person name="Subramanian S."/>
        </authorList>
    </citation>
    <scope>NUCLEOTIDE SEQUENCE [LARGE SCALE GENOMIC DNA]</scope>
    <source>
        <strain evidence="2 3">DSM 14724</strain>
    </source>
</reference>
<feature type="region of interest" description="Disordered" evidence="1">
    <location>
        <begin position="1"/>
        <end position="32"/>
    </location>
</feature>
<accession>A0A085WRE4</accession>
<evidence type="ECO:0000313" key="2">
    <source>
        <dbReference type="EMBL" id="KFE70257.1"/>
    </source>
</evidence>
<organism evidence="2 3">
    <name type="scientific">Hyalangium minutum</name>
    <dbReference type="NCBI Taxonomy" id="394096"/>
    <lineage>
        <taxon>Bacteria</taxon>
        <taxon>Pseudomonadati</taxon>
        <taxon>Myxococcota</taxon>
        <taxon>Myxococcia</taxon>
        <taxon>Myxococcales</taxon>
        <taxon>Cystobacterineae</taxon>
        <taxon>Archangiaceae</taxon>
        <taxon>Hyalangium</taxon>
    </lineage>
</organism>
<dbReference type="EMBL" id="JMCB01000003">
    <property type="protein sequence ID" value="KFE70257.1"/>
    <property type="molecule type" value="Genomic_DNA"/>
</dbReference>
<comment type="caution">
    <text evidence="2">The sequence shown here is derived from an EMBL/GenBank/DDBJ whole genome shotgun (WGS) entry which is preliminary data.</text>
</comment>
<evidence type="ECO:0000256" key="1">
    <source>
        <dbReference type="SAM" id="MobiDB-lite"/>
    </source>
</evidence>
<evidence type="ECO:0000313" key="3">
    <source>
        <dbReference type="Proteomes" id="UP000028725"/>
    </source>
</evidence>